<sequence length="285" mass="31026">MMLKALDSLRETGSISRTAEQLHVTQAAVSHAVKAIETVLETPIAVRGSRGVTLTEAGLAASESATVALGAINDIMKLAGSSISGTVSVAAINCVSRVILSEILVSIRRTHPNLEINLFTGTDQEVEQWVKTGIADIGVAYNMDPSCSELLFDDEFYFIAPYGQQKTSTIDLENLNDRPIIVSSSGCEIFVQELFDRYEKKLKIKTTVSDTAALFSIVASGYGTSLIPGLAFPDDWKKQVSRQCVSPTLRCELRLMCAPDKAEHSEVQTLLNEIREVAKNKKPFI</sequence>
<keyword evidence="3" id="KW-0238">DNA-binding</keyword>
<comment type="caution">
    <text evidence="6">The sequence shown here is derived from an EMBL/GenBank/DDBJ whole genome shotgun (WGS) entry which is preliminary data.</text>
</comment>
<gene>
    <name evidence="6" type="ORF">F2P58_22540</name>
</gene>
<dbReference type="CDD" id="cd05466">
    <property type="entry name" value="PBP2_LTTR_substrate"/>
    <property type="match status" value="1"/>
</dbReference>
<dbReference type="EMBL" id="VWSE01000010">
    <property type="protein sequence ID" value="KAB0285639.1"/>
    <property type="molecule type" value="Genomic_DNA"/>
</dbReference>
<keyword evidence="2" id="KW-0805">Transcription regulation</keyword>
<protein>
    <submittedName>
        <fullName evidence="6">LysR family transcriptional regulator</fullName>
    </submittedName>
</protein>
<reference evidence="6 7" key="1">
    <citation type="submission" date="2019-09" db="EMBL/GenBank/DDBJ databases">
        <title>Whole genome sequence of Vibrio fortis.</title>
        <authorList>
            <person name="Das S.K."/>
        </authorList>
    </citation>
    <scope>NUCLEOTIDE SEQUENCE [LARGE SCALE GENOMIC DNA]</scope>
    <source>
        <strain evidence="6 7">AN60</strain>
    </source>
</reference>
<dbReference type="PANTHER" id="PTHR30126">
    <property type="entry name" value="HTH-TYPE TRANSCRIPTIONAL REGULATOR"/>
    <property type="match status" value="1"/>
</dbReference>
<evidence type="ECO:0000259" key="5">
    <source>
        <dbReference type="PROSITE" id="PS50931"/>
    </source>
</evidence>
<dbReference type="InterPro" id="IPR005119">
    <property type="entry name" value="LysR_subst-bd"/>
</dbReference>
<dbReference type="Gene3D" id="1.10.10.10">
    <property type="entry name" value="Winged helix-like DNA-binding domain superfamily/Winged helix DNA-binding domain"/>
    <property type="match status" value="1"/>
</dbReference>
<evidence type="ECO:0000256" key="1">
    <source>
        <dbReference type="ARBA" id="ARBA00009437"/>
    </source>
</evidence>
<dbReference type="GO" id="GO:0000976">
    <property type="term" value="F:transcription cis-regulatory region binding"/>
    <property type="evidence" value="ECO:0007669"/>
    <property type="project" value="TreeGrafter"/>
</dbReference>
<evidence type="ECO:0000256" key="2">
    <source>
        <dbReference type="ARBA" id="ARBA00023015"/>
    </source>
</evidence>
<dbReference type="AlphaFoldDB" id="A0A5N3QTZ4"/>
<organism evidence="6 7">
    <name type="scientific">Vibrio fortis</name>
    <dbReference type="NCBI Taxonomy" id="212667"/>
    <lineage>
        <taxon>Bacteria</taxon>
        <taxon>Pseudomonadati</taxon>
        <taxon>Pseudomonadota</taxon>
        <taxon>Gammaproteobacteria</taxon>
        <taxon>Vibrionales</taxon>
        <taxon>Vibrionaceae</taxon>
        <taxon>Vibrio</taxon>
    </lineage>
</organism>
<dbReference type="InterPro" id="IPR000847">
    <property type="entry name" value="LysR_HTH_N"/>
</dbReference>
<feature type="domain" description="HTH lysR-type" evidence="5">
    <location>
        <begin position="1"/>
        <end position="55"/>
    </location>
</feature>
<evidence type="ECO:0000256" key="4">
    <source>
        <dbReference type="ARBA" id="ARBA00023163"/>
    </source>
</evidence>
<dbReference type="InterPro" id="IPR036388">
    <property type="entry name" value="WH-like_DNA-bd_sf"/>
</dbReference>
<dbReference type="Pfam" id="PF03466">
    <property type="entry name" value="LysR_substrate"/>
    <property type="match status" value="1"/>
</dbReference>
<keyword evidence="4" id="KW-0804">Transcription</keyword>
<proteinExistence type="inferred from homology"/>
<dbReference type="PANTHER" id="PTHR30126:SF40">
    <property type="entry name" value="HTH-TYPE TRANSCRIPTIONAL REGULATOR GLTR"/>
    <property type="match status" value="1"/>
</dbReference>
<accession>A0A5N3QTZ4</accession>
<comment type="similarity">
    <text evidence="1">Belongs to the LysR transcriptional regulatory family.</text>
</comment>
<dbReference type="GO" id="GO:0003700">
    <property type="term" value="F:DNA-binding transcription factor activity"/>
    <property type="evidence" value="ECO:0007669"/>
    <property type="project" value="InterPro"/>
</dbReference>
<name>A0A5N3QTZ4_9VIBR</name>
<dbReference type="SUPFAM" id="SSF53850">
    <property type="entry name" value="Periplasmic binding protein-like II"/>
    <property type="match status" value="1"/>
</dbReference>
<dbReference type="SUPFAM" id="SSF46785">
    <property type="entry name" value="Winged helix' DNA-binding domain"/>
    <property type="match status" value="1"/>
</dbReference>
<dbReference type="Proteomes" id="UP000326789">
    <property type="component" value="Unassembled WGS sequence"/>
</dbReference>
<dbReference type="Gene3D" id="3.40.190.10">
    <property type="entry name" value="Periplasmic binding protein-like II"/>
    <property type="match status" value="2"/>
</dbReference>
<evidence type="ECO:0000256" key="3">
    <source>
        <dbReference type="ARBA" id="ARBA00023125"/>
    </source>
</evidence>
<dbReference type="Pfam" id="PF00126">
    <property type="entry name" value="HTH_1"/>
    <property type="match status" value="1"/>
</dbReference>
<evidence type="ECO:0000313" key="7">
    <source>
        <dbReference type="Proteomes" id="UP000326789"/>
    </source>
</evidence>
<dbReference type="PROSITE" id="PS50931">
    <property type="entry name" value="HTH_LYSR"/>
    <property type="match status" value="1"/>
</dbReference>
<evidence type="ECO:0000313" key="6">
    <source>
        <dbReference type="EMBL" id="KAB0285639.1"/>
    </source>
</evidence>
<dbReference type="InterPro" id="IPR036390">
    <property type="entry name" value="WH_DNA-bd_sf"/>
</dbReference>